<reference evidence="2 3" key="1">
    <citation type="submission" date="2017-10" db="EMBL/GenBank/DDBJ databases">
        <title>Paenichitinophaga pekingensis gen. nov., sp. nov., isolated from activated sludge.</title>
        <authorList>
            <person name="Jin D."/>
            <person name="Kong X."/>
            <person name="Deng Y."/>
            <person name="Bai Z."/>
        </authorList>
    </citation>
    <scope>NUCLEOTIDE SEQUENCE [LARGE SCALE GENOMIC DNA]</scope>
    <source>
        <strain evidence="2 3">13</strain>
    </source>
</reference>
<sequence>MEIISVHLHTHRLPGLVNFYREVLGFPVTVAPGQQSAIIQIGNSQLVFKSSNEAAYHHFAFNIPFALFNQAFEWLKERVKLLPYNDELIVPFDNWDAKAMYFHDPAGNIVEYIARGEIFLELPANAKFTPDYMMEISEIGLPVADVPLTCDHLKALGLDKYDGDDLLFNAMGDPTGLFIVVDKELKTWLPTHEKAIPYSSKVIFRTMPGGNVFVLRLHPGGKVSYEPVDGPHN</sequence>
<dbReference type="AlphaFoldDB" id="A0A291QSL9"/>
<dbReference type="Proteomes" id="UP000220133">
    <property type="component" value="Chromosome"/>
</dbReference>
<evidence type="ECO:0000259" key="1">
    <source>
        <dbReference type="PROSITE" id="PS51819"/>
    </source>
</evidence>
<dbReference type="PROSITE" id="PS51819">
    <property type="entry name" value="VOC"/>
    <property type="match status" value="1"/>
</dbReference>
<dbReference type="Gene3D" id="3.10.180.10">
    <property type="entry name" value="2,3-Dihydroxybiphenyl 1,2-Dioxygenase, domain 1"/>
    <property type="match status" value="1"/>
</dbReference>
<feature type="domain" description="VOC" evidence="1">
    <location>
        <begin position="2"/>
        <end position="115"/>
    </location>
</feature>
<keyword evidence="3" id="KW-1185">Reference proteome</keyword>
<gene>
    <name evidence="2" type="ORF">COR50_06630</name>
</gene>
<dbReference type="SUPFAM" id="SSF54593">
    <property type="entry name" value="Glyoxalase/Bleomycin resistance protein/Dihydroxybiphenyl dioxygenase"/>
    <property type="match status" value="1"/>
</dbReference>
<evidence type="ECO:0000313" key="2">
    <source>
        <dbReference type="EMBL" id="ATL46882.1"/>
    </source>
</evidence>
<organism evidence="2 3">
    <name type="scientific">Chitinophaga caeni</name>
    <dbReference type="NCBI Taxonomy" id="2029983"/>
    <lineage>
        <taxon>Bacteria</taxon>
        <taxon>Pseudomonadati</taxon>
        <taxon>Bacteroidota</taxon>
        <taxon>Chitinophagia</taxon>
        <taxon>Chitinophagales</taxon>
        <taxon>Chitinophagaceae</taxon>
        <taxon>Chitinophaga</taxon>
    </lineage>
</organism>
<dbReference type="KEGG" id="cbae:COR50_06630"/>
<dbReference type="InterPro" id="IPR029068">
    <property type="entry name" value="Glyas_Bleomycin-R_OHBP_Dase"/>
</dbReference>
<name>A0A291QSL9_9BACT</name>
<dbReference type="OrthoDB" id="2703022at2"/>
<protein>
    <recommendedName>
        <fullName evidence="1">VOC domain-containing protein</fullName>
    </recommendedName>
</protein>
<dbReference type="EMBL" id="CP023777">
    <property type="protein sequence ID" value="ATL46882.1"/>
    <property type="molecule type" value="Genomic_DNA"/>
</dbReference>
<evidence type="ECO:0000313" key="3">
    <source>
        <dbReference type="Proteomes" id="UP000220133"/>
    </source>
</evidence>
<accession>A0A291QSL9</accession>
<dbReference type="InterPro" id="IPR037523">
    <property type="entry name" value="VOC_core"/>
</dbReference>
<proteinExistence type="predicted"/>
<dbReference type="RefSeq" id="WP_098193268.1">
    <property type="nucleotide sequence ID" value="NZ_CP023777.1"/>
</dbReference>